<evidence type="ECO:0000256" key="6">
    <source>
        <dbReference type="ARBA" id="ARBA00040132"/>
    </source>
</evidence>
<feature type="binding site" evidence="9">
    <location>
        <position position="163"/>
    </location>
    <ligand>
        <name>NAD(+)</name>
        <dbReference type="ChEBI" id="CHEBI:57540"/>
    </ligand>
</feature>
<dbReference type="GO" id="GO:0046872">
    <property type="term" value="F:metal ion binding"/>
    <property type="evidence" value="ECO:0007669"/>
    <property type="project" value="UniProtKB-KW"/>
</dbReference>
<evidence type="ECO:0000256" key="4">
    <source>
        <dbReference type="ARBA" id="ARBA00037918"/>
    </source>
</evidence>
<proteinExistence type="predicted"/>
<dbReference type="Gene3D" id="1.20.1090.10">
    <property type="entry name" value="Dehydroquinate synthase-like - alpha domain"/>
    <property type="match status" value="1"/>
</dbReference>
<dbReference type="Pfam" id="PF00465">
    <property type="entry name" value="Fe-ADH"/>
    <property type="match status" value="1"/>
</dbReference>
<comment type="catalytic activity">
    <reaction evidence="7">
        <text>glycerol + NAD(+) = dihydroxyacetone + NADH + H(+)</text>
        <dbReference type="Rhea" id="RHEA:13769"/>
        <dbReference type="ChEBI" id="CHEBI:15378"/>
        <dbReference type="ChEBI" id="CHEBI:16016"/>
        <dbReference type="ChEBI" id="CHEBI:17754"/>
        <dbReference type="ChEBI" id="CHEBI:57540"/>
        <dbReference type="ChEBI" id="CHEBI:57945"/>
        <dbReference type="EC" id="1.1.1.6"/>
    </reaction>
</comment>
<evidence type="ECO:0000313" key="11">
    <source>
        <dbReference type="EMBL" id="MST92385.1"/>
    </source>
</evidence>
<accession>A0A6I2UBU3</accession>
<evidence type="ECO:0000259" key="10">
    <source>
        <dbReference type="Pfam" id="PF00465"/>
    </source>
</evidence>
<reference evidence="11 12" key="1">
    <citation type="submission" date="2019-08" db="EMBL/GenBank/DDBJ databases">
        <title>In-depth cultivation of the pig gut microbiome towards novel bacterial diversity and tailored functional studies.</title>
        <authorList>
            <person name="Wylensek D."/>
            <person name="Hitch T.C.A."/>
            <person name="Clavel T."/>
        </authorList>
    </citation>
    <scope>NUCLEOTIDE SEQUENCE [LARGE SCALE GENOMIC DNA]</scope>
    <source>
        <strain evidence="11 12">WCA3-601-WT-6J</strain>
    </source>
</reference>
<comment type="caution">
    <text evidence="11">The sequence shown here is derived from an EMBL/GenBank/DDBJ whole genome shotgun (WGS) entry which is preliminary data.</text>
</comment>
<feature type="binding site" evidence="8">
    <location>
        <position position="311"/>
    </location>
    <ligand>
        <name>glycerol</name>
        <dbReference type="ChEBI" id="CHEBI:17754"/>
    </ligand>
</feature>
<evidence type="ECO:0000256" key="5">
    <source>
        <dbReference type="ARBA" id="ARBA00039147"/>
    </source>
</evidence>
<feature type="binding site" evidence="8">
    <location>
        <position position="209"/>
    </location>
    <ligand>
        <name>glycerol</name>
        <dbReference type="ChEBI" id="CHEBI:17754"/>
    </ligand>
</feature>
<dbReference type="SUPFAM" id="SSF56796">
    <property type="entry name" value="Dehydroquinate synthase-like"/>
    <property type="match status" value="1"/>
</dbReference>
<sequence>MIPTAGTVCTALVLGQPGRHSNVKKQIQEDILMEMQNDYMNLRVGAGKFFYGHGCIRELATEVKRLGGKPLLLGGPGSVKRILELSGGAFEAEGIHPIVCAHTEACSRRWANAYVSLARQEGCTLILGVGGGKCLDLAKCAATFGGMDLICVPTSVATCVASSSVCIMYHDDGKPDGSVAMNKEVDVVIADTDVIATAPKRTLAAGIFDSIAKLPEVIHNTNVNSYRDCTLEKYICAVNSKAIYNFLMGEGCNVYDNGVASGRLTDVILTNLLHTSVVSGFSCGVNQLALAHGLYDCVRRSFTKEASHMLHGEIVAVGVLMQLHFNQTSERDIKEVRALMVHMQLPTTLAQLGIEPNEENLRVLVEYLISSTGLCLADETRLRQALEQII</sequence>
<dbReference type="PIRSF" id="PIRSF000112">
    <property type="entry name" value="Glycerol_dehydrogenase"/>
    <property type="match status" value="1"/>
</dbReference>
<feature type="binding site" evidence="9">
    <location>
        <position position="169"/>
    </location>
    <ligand>
        <name>NAD(+)</name>
        <dbReference type="ChEBI" id="CHEBI:57540"/>
    </ligand>
</feature>
<feature type="binding site" evidence="8">
    <location>
        <position position="292"/>
    </location>
    <ligand>
        <name>glycerol</name>
        <dbReference type="ChEBI" id="CHEBI:17754"/>
    </ligand>
</feature>
<comment type="cofactor">
    <cofactor evidence="8">
        <name>Zn(2+)</name>
        <dbReference type="ChEBI" id="CHEBI:29105"/>
    </cofactor>
    <text evidence="8">Binds 1 zinc ion per subunit.</text>
</comment>
<dbReference type="EMBL" id="VUNJ01000010">
    <property type="protein sequence ID" value="MST92385.1"/>
    <property type="molecule type" value="Genomic_DNA"/>
</dbReference>
<evidence type="ECO:0000256" key="2">
    <source>
        <dbReference type="ARBA" id="ARBA00023002"/>
    </source>
</evidence>
<dbReference type="AlphaFoldDB" id="A0A6I2UBU3"/>
<dbReference type="Proteomes" id="UP000431913">
    <property type="component" value="Unassembled WGS sequence"/>
</dbReference>
<dbReference type="Gene3D" id="3.40.50.1970">
    <property type="match status" value="1"/>
</dbReference>
<dbReference type="InterPro" id="IPR001670">
    <property type="entry name" value="ADH_Fe/GldA"/>
</dbReference>
<name>A0A6I2UBU3_9FIRM</name>
<protein>
    <recommendedName>
        <fullName evidence="6">Glycerol dehydrogenase</fullName>
        <ecNumber evidence="5">1.1.1.6</ecNumber>
    </recommendedName>
</protein>
<dbReference type="GO" id="GO:0008888">
    <property type="term" value="F:glycerol dehydrogenase (NAD+) activity"/>
    <property type="evidence" value="ECO:0007669"/>
    <property type="project" value="UniProtKB-EC"/>
</dbReference>
<gene>
    <name evidence="11" type="ORF">FYJ76_10650</name>
</gene>
<dbReference type="GO" id="GO:0005829">
    <property type="term" value="C:cytosol"/>
    <property type="evidence" value="ECO:0007669"/>
    <property type="project" value="TreeGrafter"/>
</dbReference>
<evidence type="ECO:0000256" key="9">
    <source>
        <dbReference type="PIRSR" id="PIRSR000112-3"/>
    </source>
</evidence>
<feature type="binding site" evidence="9">
    <location>
        <begin position="132"/>
        <end position="136"/>
    </location>
    <ligand>
        <name>NAD(+)</name>
        <dbReference type="ChEBI" id="CHEBI:57540"/>
    </ligand>
</feature>
<comment type="pathway">
    <text evidence="4">Polyol metabolism; glycerol fermentation; glycerone phosphate from glycerol (oxidative route): step 1/2.</text>
</comment>
<evidence type="ECO:0000313" key="12">
    <source>
        <dbReference type="Proteomes" id="UP000431913"/>
    </source>
</evidence>
<dbReference type="PANTHER" id="PTHR43616">
    <property type="entry name" value="GLYCEROL DEHYDROGENASE"/>
    <property type="match status" value="1"/>
</dbReference>
<dbReference type="InterPro" id="IPR016205">
    <property type="entry name" value="Glycerol_DH"/>
</dbReference>
<keyword evidence="8" id="KW-0862">Zinc</keyword>
<organism evidence="11 12">
    <name type="scientific">Ruthenibacterium lactatiformans</name>
    <dbReference type="NCBI Taxonomy" id="1550024"/>
    <lineage>
        <taxon>Bacteria</taxon>
        <taxon>Bacillati</taxon>
        <taxon>Bacillota</taxon>
        <taxon>Clostridia</taxon>
        <taxon>Eubacteriales</taxon>
        <taxon>Oscillospiraceae</taxon>
        <taxon>Ruthenibacterium</taxon>
    </lineage>
</organism>
<feature type="domain" description="Alcohol dehydrogenase iron-type/glycerol dehydrogenase GldA" evidence="10">
    <location>
        <begin position="48"/>
        <end position="191"/>
    </location>
</feature>
<evidence type="ECO:0000256" key="8">
    <source>
        <dbReference type="PIRSR" id="PIRSR000112-1"/>
    </source>
</evidence>
<evidence type="ECO:0000256" key="1">
    <source>
        <dbReference type="ARBA" id="ARBA00022723"/>
    </source>
</evidence>
<evidence type="ECO:0000256" key="3">
    <source>
        <dbReference type="ARBA" id="ARBA00023027"/>
    </source>
</evidence>
<dbReference type="PANTHER" id="PTHR43616:SF5">
    <property type="entry name" value="GLYCEROL DEHYDROGENASE 1"/>
    <property type="match status" value="1"/>
</dbReference>
<evidence type="ECO:0000256" key="7">
    <source>
        <dbReference type="ARBA" id="ARBA00049006"/>
    </source>
</evidence>
<keyword evidence="3 9" id="KW-0520">NAD</keyword>
<keyword evidence="2" id="KW-0560">Oxidoreductase</keyword>
<keyword evidence="1 8" id="KW-0479">Metal-binding</keyword>
<dbReference type="EC" id="1.1.1.6" evidence="5"/>